<reference evidence="2" key="2">
    <citation type="journal article" date="2015" name="Data Brief">
        <title>Shoot transcriptome of the giant reed, Arundo donax.</title>
        <authorList>
            <person name="Barrero R.A."/>
            <person name="Guerrero F.D."/>
            <person name="Moolhuijzen P."/>
            <person name="Goolsby J.A."/>
            <person name="Tidwell J."/>
            <person name="Bellgard S.E."/>
            <person name="Bellgard M.I."/>
        </authorList>
    </citation>
    <scope>NUCLEOTIDE SEQUENCE</scope>
    <source>
        <tissue evidence="2">Shoot tissue taken approximately 20 cm above the soil surface</tissue>
    </source>
</reference>
<evidence type="ECO:0000313" key="2">
    <source>
        <dbReference type="EMBL" id="JAE15600.1"/>
    </source>
</evidence>
<evidence type="ECO:0000256" key="1">
    <source>
        <dbReference type="SAM" id="Phobius"/>
    </source>
</evidence>
<dbReference type="AlphaFoldDB" id="A0A0A9FRZ9"/>
<reference evidence="2" key="1">
    <citation type="submission" date="2014-09" db="EMBL/GenBank/DDBJ databases">
        <authorList>
            <person name="Magalhaes I.L.F."/>
            <person name="Oliveira U."/>
            <person name="Santos F.R."/>
            <person name="Vidigal T.H.D.A."/>
            <person name="Brescovit A.D."/>
            <person name="Santos A.J."/>
        </authorList>
    </citation>
    <scope>NUCLEOTIDE SEQUENCE</scope>
    <source>
        <tissue evidence="2">Shoot tissue taken approximately 20 cm above the soil surface</tissue>
    </source>
</reference>
<accession>A0A0A9FRZ9</accession>
<protein>
    <submittedName>
        <fullName evidence="2">Uncharacterized protein</fullName>
    </submittedName>
</protein>
<keyword evidence="1" id="KW-1133">Transmembrane helix</keyword>
<feature type="transmembrane region" description="Helical" evidence="1">
    <location>
        <begin position="30"/>
        <end position="50"/>
    </location>
</feature>
<proteinExistence type="predicted"/>
<organism evidence="2">
    <name type="scientific">Arundo donax</name>
    <name type="common">Giant reed</name>
    <name type="synonym">Donax arundinaceus</name>
    <dbReference type="NCBI Taxonomy" id="35708"/>
    <lineage>
        <taxon>Eukaryota</taxon>
        <taxon>Viridiplantae</taxon>
        <taxon>Streptophyta</taxon>
        <taxon>Embryophyta</taxon>
        <taxon>Tracheophyta</taxon>
        <taxon>Spermatophyta</taxon>
        <taxon>Magnoliopsida</taxon>
        <taxon>Liliopsida</taxon>
        <taxon>Poales</taxon>
        <taxon>Poaceae</taxon>
        <taxon>PACMAD clade</taxon>
        <taxon>Arundinoideae</taxon>
        <taxon>Arundineae</taxon>
        <taxon>Arundo</taxon>
    </lineage>
</organism>
<sequence length="52" mass="6314">MHRFISSWNSKQLDPFERTFGTHVCLSKQIYMYGIVYHFLMVISSFICTFRF</sequence>
<dbReference type="EMBL" id="GBRH01182296">
    <property type="protein sequence ID" value="JAE15600.1"/>
    <property type="molecule type" value="Transcribed_RNA"/>
</dbReference>
<keyword evidence="1" id="KW-0812">Transmembrane</keyword>
<name>A0A0A9FRZ9_ARUDO</name>
<keyword evidence="1" id="KW-0472">Membrane</keyword>